<keyword evidence="2" id="KW-1185">Reference proteome</keyword>
<reference evidence="1" key="1">
    <citation type="journal article" date="2022" name="Int. J. Mol. Sci.">
        <title>Draft Genome of Tanacetum Coccineum: Genomic Comparison of Closely Related Tanacetum-Family Plants.</title>
        <authorList>
            <person name="Yamashiro T."/>
            <person name="Shiraishi A."/>
            <person name="Nakayama K."/>
            <person name="Satake H."/>
        </authorList>
    </citation>
    <scope>NUCLEOTIDE SEQUENCE</scope>
</reference>
<dbReference type="Proteomes" id="UP001151760">
    <property type="component" value="Unassembled WGS sequence"/>
</dbReference>
<feature type="non-terminal residue" evidence="1">
    <location>
        <position position="42"/>
    </location>
</feature>
<sequence length="42" mass="4670">MASLESCPKHNMVAFLEKTGGNAEFHEIIDFLTCSSIHYALN</sequence>
<gene>
    <name evidence="1" type="ORF">Tco_1131691</name>
</gene>
<comment type="caution">
    <text evidence="1">The sequence shown here is derived from an EMBL/GenBank/DDBJ whole genome shotgun (WGS) entry which is preliminary data.</text>
</comment>
<proteinExistence type="predicted"/>
<dbReference type="EMBL" id="BQNB010021715">
    <property type="protein sequence ID" value="GJU09295.1"/>
    <property type="molecule type" value="Genomic_DNA"/>
</dbReference>
<organism evidence="1 2">
    <name type="scientific">Tanacetum coccineum</name>
    <dbReference type="NCBI Taxonomy" id="301880"/>
    <lineage>
        <taxon>Eukaryota</taxon>
        <taxon>Viridiplantae</taxon>
        <taxon>Streptophyta</taxon>
        <taxon>Embryophyta</taxon>
        <taxon>Tracheophyta</taxon>
        <taxon>Spermatophyta</taxon>
        <taxon>Magnoliopsida</taxon>
        <taxon>eudicotyledons</taxon>
        <taxon>Gunneridae</taxon>
        <taxon>Pentapetalae</taxon>
        <taxon>asterids</taxon>
        <taxon>campanulids</taxon>
        <taxon>Asterales</taxon>
        <taxon>Asteraceae</taxon>
        <taxon>Asteroideae</taxon>
        <taxon>Anthemideae</taxon>
        <taxon>Anthemidinae</taxon>
        <taxon>Tanacetum</taxon>
    </lineage>
</organism>
<accession>A0ABQ5JB60</accession>
<evidence type="ECO:0000313" key="2">
    <source>
        <dbReference type="Proteomes" id="UP001151760"/>
    </source>
</evidence>
<evidence type="ECO:0000313" key="1">
    <source>
        <dbReference type="EMBL" id="GJU09295.1"/>
    </source>
</evidence>
<protein>
    <submittedName>
        <fullName evidence="1">Uncharacterized protein</fullName>
    </submittedName>
</protein>
<reference evidence="1" key="2">
    <citation type="submission" date="2022-01" db="EMBL/GenBank/DDBJ databases">
        <authorList>
            <person name="Yamashiro T."/>
            <person name="Shiraishi A."/>
            <person name="Satake H."/>
            <person name="Nakayama K."/>
        </authorList>
    </citation>
    <scope>NUCLEOTIDE SEQUENCE</scope>
</reference>
<name>A0ABQ5JB60_9ASTR</name>